<comment type="caution">
    <text evidence="2">The sequence shown here is derived from an EMBL/GenBank/DDBJ whole genome shotgun (WGS) entry which is preliminary data.</text>
</comment>
<dbReference type="AlphaFoldDB" id="A0A8X7CAP0"/>
<dbReference type="InterPro" id="IPR013783">
    <property type="entry name" value="Ig-like_fold"/>
</dbReference>
<dbReference type="PANTHER" id="PTHR46967:SF1">
    <property type="entry name" value="KERATIN-ASSOCIATED PROTEIN 16-1-LIKE"/>
    <property type="match status" value="1"/>
</dbReference>
<feature type="domain" description="Ig-like" evidence="1">
    <location>
        <begin position="27"/>
        <end position="106"/>
    </location>
</feature>
<evidence type="ECO:0000313" key="2">
    <source>
        <dbReference type="EMBL" id="GFY62388.1"/>
    </source>
</evidence>
<dbReference type="OrthoDB" id="24997at2759"/>
<evidence type="ECO:0000259" key="1">
    <source>
        <dbReference type="PROSITE" id="PS50835"/>
    </source>
</evidence>
<dbReference type="Pfam" id="PF07699">
    <property type="entry name" value="Ephrin_rec_like"/>
    <property type="match status" value="1"/>
</dbReference>
<evidence type="ECO:0000313" key="3">
    <source>
        <dbReference type="Proteomes" id="UP000886998"/>
    </source>
</evidence>
<sequence>MSALLFLCDVRFIQVIGKRGNYAVLRGSNLRMSCIPRESDTREERDTVMTYTWTDDKDREVVDARFTKFENGDLEIVNAHVSDSGIYKCKPETSPSTSTAQPKNVYEHKLVVYELSGHKFVTRVFISMSMFSQEIMITMLTDLLKTRVCNPELCSPGNIKVEKCQLSETKQEVCEFSIAYEAFGQMAEEQCTEACIRARMYDGLKKAEKILQKEFLRLRESPRGRIKADLTTFETHHLITCRAGFHLVKSHYKRCFPCLPGYYSEANSVECQLCNIGYYQEKYGKHECNKCEKGKTTDTMGAKNKGECVSTDKVGILGNIKQSLAALFTG</sequence>
<organism evidence="2 3">
    <name type="scientific">Trichonephila inaurata madagascariensis</name>
    <dbReference type="NCBI Taxonomy" id="2747483"/>
    <lineage>
        <taxon>Eukaryota</taxon>
        <taxon>Metazoa</taxon>
        <taxon>Ecdysozoa</taxon>
        <taxon>Arthropoda</taxon>
        <taxon>Chelicerata</taxon>
        <taxon>Arachnida</taxon>
        <taxon>Araneae</taxon>
        <taxon>Araneomorphae</taxon>
        <taxon>Entelegynae</taxon>
        <taxon>Araneoidea</taxon>
        <taxon>Nephilidae</taxon>
        <taxon>Trichonephila</taxon>
        <taxon>Trichonephila inaurata</taxon>
    </lineage>
</organism>
<gene>
    <name evidence="2" type="primary">AVEN_17140_1</name>
    <name evidence="2" type="ORF">TNIN_48901</name>
</gene>
<dbReference type="InterPro" id="IPR011641">
    <property type="entry name" value="Tyr-kin_ephrin_A/B_rcpt-like"/>
</dbReference>
<dbReference type="InterPro" id="IPR003599">
    <property type="entry name" value="Ig_sub"/>
</dbReference>
<dbReference type="Proteomes" id="UP000886998">
    <property type="component" value="Unassembled WGS sequence"/>
</dbReference>
<proteinExistence type="predicted"/>
<name>A0A8X7CAP0_9ARAC</name>
<accession>A0A8X7CAP0</accession>
<dbReference type="InterPro" id="IPR007110">
    <property type="entry name" value="Ig-like_dom"/>
</dbReference>
<protein>
    <submittedName>
        <fullName evidence="2">Ig-like domain-containing protein</fullName>
    </submittedName>
</protein>
<dbReference type="PANTHER" id="PTHR46967">
    <property type="entry name" value="INSULIN-LIKE GROWTH FACTOR BINDING PROTEIN,N-TERMINAL"/>
    <property type="match status" value="1"/>
</dbReference>
<dbReference type="Gene3D" id="2.10.50.10">
    <property type="entry name" value="Tumor Necrosis Factor Receptor, subunit A, domain 2"/>
    <property type="match status" value="1"/>
</dbReference>
<reference evidence="2" key="1">
    <citation type="submission" date="2020-08" db="EMBL/GenBank/DDBJ databases">
        <title>Multicomponent nature underlies the extraordinary mechanical properties of spider dragline silk.</title>
        <authorList>
            <person name="Kono N."/>
            <person name="Nakamura H."/>
            <person name="Mori M."/>
            <person name="Yoshida Y."/>
            <person name="Ohtoshi R."/>
            <person name="Malay A.D."/>
            <person name="Moran D.A.P."/>
            <person name="Tomita M."/>
            <person name="Numata K."/>
            <person name="Arakawa K."/>
        </authorList>
    </citation>
    <scope>NUCLEOTIDE SEQUENCE</scope>
</reference>
<dbReference type="InterPro" id="IPR009030">
    <property type="entry name" value="Growth_fac_rcpt_cys_sf"/>
</dbReference>
<dbReference type="SMART" id="SM01411">
    <property type="entry name" value="Ephrin_rec_like"/>
    <property type="match status" value="1"/>
</dbReference>
<dbReference type="SUPFAM" id="SSF57184">
    <property type="entry name" value="Growth factor receptor domain"/>
    <property type="match status" value="1"/>
</dbReference>
<dbReference type="SUPFAM" id="SSF48726">
    <property type="entry name" value="Immunoglobulin"/>
    <property type="match status" value="1"/>
</dbReference>
<dbReference type="PROSITE" id="PS50835">
    <property type="entry name" value="IG_LIKE"/>
    <property type="match status" value="1"/>
</dbReference>
<dbReference type="EMBL" id="BMAV01014189">
    <property type="protein sequence ID" value="GFY62388.1"/>
    <property type="molecule type" value="Genomic_DNA"/>
</dbReference>
<dbReference type="InterPro" id="IPR036179">
    <property type="entry name" value="Ig-like_dom_sf"/>
</dbReference>
<dbReference type="Gene3D" id="2.60.40.10">
    <property type="entry name" value="Immunoglobulins"/>
    <property type="match status" value="1"/>
</dbReference>
<dbReference type="SMART" id="SM00409">
    <property type="entry name" value="IG"/>
    <property type="match status" value="1"/>
</dbReference>
<keyword evidence="3" id="KW-1185">Reference proteome</keyword>